<dbReference type="GO" id="GO:0005634">
    <property type="term" value="C:nucleus"/>
    <property type="evidence" value="ECO:0007669"/>
    <property type="project" value="UniProtKB-UniRule"/>
</dbReference>
<feature type="DNA-binding region" description="HMG box" evidence="3">
    <location>
        <begin position="61"/>
        <end position="129"/>
    </location>
</feature>
<dbReference type="CDD" id="cd01389">
    <property type="entry name" value="HMG-box_ROX1-like"/>
    <property type="match status" value="1"/>
</dbReference>
<dbReference type="GO" id="GO:0000981">
    <property type="term" value="F:DNA-binding transcription factor activity, RNA polymerase II-specific"/>
    <property type="evidence" value="ECO:0007669"/>
    <property type="project" value="TreeGrafter"/>
</dbReference>
<dbReference type="InterPro" id="IPR036910">
    <property type="entry name" value="HMG_box_dom_sf"/>
</dbReference>
<organism evidence="6 7">
    <name type="scientific">Roridomyces roridus</name>
    <dbReference type="NCBI Taxonomy" id="1738132"/>
    <lineage>
        <taxon>Eukaryota</taxon>
        <taxon>Fungi</taxon>
        <taxon>Dikarya</taxon>
        <taxon>Basidiomycota</taxon>
        <taxon>Agaricomycotina</taxon>
        <taxon>Agaricomycetes</taxon>
        <taxon>Agaricomycetidae</taxon>
        <taxon>Agaricales</taxon>
        <taxon>Marasmiineae</taxon>
        <taxon>Mycenaceae</taxon>
        <taxon>Roridomyces</taxon>
    </lineage>
</organism>
<dbReference type="InterPro" id="IPR009071">
    <property type="entry name" value="HMG_box_dom"/>
</dbReference>
<evidence type="ECO:0000259" key="5">
    <source>
        <dbReference type="PROSITE" id="PS50118"/>
    </source>
</evidence>
<evidence type="ECO:0000256" key="1">
    <source>
        <dbReference type="ARBA" id="ARBA00023125"/>
    </source>
</evidence>
<reference evidence="6" key="1">
    <citation type="submission" date="2023-03" db="EMBL/GenBank/DDBJ databases">
        <title>Massive genome expansion in bonnet fungi (Mycena s.s.) driven by repeated elements and novel gene families across ecological guilds.</title>
        <authorList>
            <consortium name="Lawrence Berkeley National Laboratory"/>
            <person name="Harder C.B."/>
            <person name="Miyauchi S."/>
            <person name="Viragh M."/>
            <person name="Kuo A."/>
            <person name="Thoen E."/>
            <person name="Andreopoulos B."/>
            <person name="Lu D."/>
            <person name="Skrede I."/>
            <person name="Drula E."/>
            <person name="Henrissat B."/>
            <person name="Morin E."/>
            <person name="Kohler A."/>
            <person name="Barry K."/>
            <person name="LaButti K."/>
            <person name="Morin E."/>
            <person name="Salamov A."/>
            <person name="Lipzen A."/>
            <person name="Mereny Z."/>
            <person name="Hegedus B."/>
            <person name="Baldrian P."/>
            <person name="Stursova M."/>
            <person name="Weitz H."/>
            <person name="Taylor A."/>
            <person name="Grigoriev I.V."/>
            <person name="Nagy L.G."/>
            <person name="Martin F."/>
            <person name="Kauserud H."/>
        </authorList>
    </citation>
    <scope>NUCLEOTIDE SEQUENCE</scope>
    <source>
        <strain evidence="6">9284</strain>
    </source>
</reference>
<dbReference type="SMART" id="SM00398">
    <property type="entry name" value="HMG"/>
    <property type="match status" value="1"/>
</dbReference>
<dbReference type="GO" id="GO:0000978">
    <property type="term" value="F:RNA polymerase II cis-regulatory region sequence-specific DNA binding"/>
    <property type="evidence" value="ECO:0007669"/>
    <property type="project" value="TreeGrafter"/>
</dbReference>
<evidence type="ECO:0000313" key="7">
    <source>
        <dbReference type="Proteomes" id="UP001221142"/>
    </source>
</evidence>
<feature type="domain" description="HMG box" evidence="5">
    <location>
        <begin position="61"/>
        <end position="129"/>
    </location>
</feature>
<comment type="caution">
    <text evidence="6">The sequence shown here is derived from an EMBL/GenBank/DDBJ whole genome shotgun (WGS) entry which is preliminary data.</text>
</comment>
<dbReference type="PROSITE" id="PS50118">
    <property type="entry name" value="HMG_BOX_2"/>
    <property type="match status" value="1"/>
</dbReference>
<accession>A0AAD7C7V4</accession>
<feature type="region of interest" description="Disordered" evidence="4">
    <location>
        <begin position="1"/>
        <end position="63"/>
    </location>
</feature>
<dbReference type="PANTHER" id="PTHR45789:SF2">
    <property type="entry name" value="FI18025P1"/>
    <property type="match status" value="1"/>
</dbReference>
<evidence type="ECO:0000256" key="2">
    <source>
        <dbReference type="ARBA" id="ARBA00023242"/>
    </source>
</evidence>
<dbReference type="PANTHER" id="PTHR45789">
    <property type="entry name" value="FI18025P1"/>
    <property type="match status" value="1"/>
</dbReference>
<dbReference type="AlphaFoldDB" id="A0AAD7C7V4"/>
<dbReference type="SUPFAM" id="SSF47095">
    <property type="entry name" value="HMG-box"/>
    <property type="match status" value="1"/>
</dbReference>
<evidence type="ECO:0000256" key="4">
    <source>
        <dbReference type="SAM" id="MobiDB-lite"/>
    </source>
</evidence>
<dbReference type="InterPro" id="IPR051356">
    <property type="entry name" value="SOX/SOX-like_TF"/>
</dbReference>
<keyword evidence="7" id="KW-1185">Reference proteome</keyword>
<feature type="compositionally biased region" description="Low complexity" evidence="4">
    <location>
        <begin position="1"/>
        <end position="25"/>
    </location>
</feature>
<evidence type="ECO:0000313" key="6">
    <source>
        <dbReference type="EMBL" id="KAJ7641437.1"/>
    </source>
</evidence>
<dbReference type="Gene3D" id="1.10.30.10">
    <property type="entry name" value="High mobility group box domain"/>
    <property type="match status" value="1"/>
</dbReference>
<evidence type="ECO:0000256" key="3">
    <source>
        <dbReference type="PROSITE-ProRule" id="PRU00267"/>
    </source>
</evidence>
<gene>
    <name evidence="6" type="ORF">FB45DRAFT_357625</name>
</gene>
<sequence length="225" mass="25860">MPDLPLLPSDSEYSLSSYPSLSDSSRPQTTAIDTQDLPVPTTPQPFPTKKSHARKQPQGHIPRPRNAFILFRCDYTRQKQPTLQQYDQNGVSRLVGEIWRNMNADQREPWVLMAEAEKKKHAALYPGYKFNPRSRKQPPTQESVQRLMAKEAEKVVTVEVEVAAHAREEQEEWKKKMVEIYYPPWATRRSLTQFARRAMSCPPPGAIGVEPYSELVDRAIVTTDR</sequence>
<proteinExistence type="predicted"/>
<keyword evidence="2 3" id="KW-0539">Nucleus</keyword>
<name>A0AAD7C7V4_9AGAR</name>
<dbReference type="EMBL" id="JARKIF010000004">
    <property type="protein sequence ID" value="KAJ7641437.1"/>
    <property type="molecule type" value="Genomic_DNA"/>
</dbReference>
<keyword evidence="1 3" id="KW-0238">DNA-binding</keyword>
<dbReference type="Proteomes" id="UP001221142">
    <property type="component" value="Unassembled WGS sequence"/>
</dbReference>
<dbReference type="Pfam" id="PF00505">
    <property type="entry name" value="HMG_box"/>
    <property type="match status" value="1"/>
</dbReference>
<protein>
    <submittedName>
        <fullName evidence="6">High mobility group box domain-containing protein</fullName>
    </submittedName>
</protein>